<evidence type="ECO:0000313" key="4">
    <source>
        <dbReference type="Proteomes" id="UP001149813"/>
    </source>
</evidence>
<feature type="region of interest" description="Disordered" evidence="1">
    <location>
        <begin position="139"/>
        <end position="182"/>
    </location>
</feature>
<organism evidence="3 4">
    <name type="scientific">Coemansia erecta</name>
    <dbReference type="NCBI Taxonomy" id="147472"/>
    <lineage>
        <taxon>Eukaryota</taxon>
        <taxon>Fungi</taxon>
        <taxon>Fungi incertae sedis</taxon>
        <taxon>Zoopagomycota</taxon>
        <taxon>Kickxellomycotina</taxon>
        <taxon>Kickxellomycetes</taxon>
        <taxon>Kickxellales</taxon>
        <taxon>Kickxellaceae</taxon>
        <taxon>Coemansia</taxon>
    </lineage>
</organism>
<gene>
    <name evidence="3" type="ORF">LPJ53_002854</name>
</gene>
<comment type="caution">
    <text evidence="3">The sequence shown here is derived from an EMBL/GenBank/DDBJ whole genome shotgun (WGS) entry which is preliminary data.</text>
</comment>
<feature type="domain" description="C2" evidence="2">
    <location>
        <begin position="1"/>
        <end position="108"/>
    </location>
</feature>
<evidence type="ECO:0000313" key="3">
    <source>
        <dbReference type="EMBL" id="KAJ1722756.1"/>
    </source>
</evidence>
<dbReference type="Gene3D" id="2.60.40.150">
    <property type="entry name" value="C2 domain"/>
    <property type="match status" value="1"/>
</dbReference>
<dbReference type="OrthoDB" id="270970at2759"/>
<proteinExistence type="predicted"/>
<dbReference type="PROSITE" id="PS50004">
    <property type="entry name" value="C2"/>
    <property type="match status" value="1"/>
</dbReference>
<dbReference type="PANTHER" id="PTHR47052">
    <property type="entry name" value="CONSERVED SERINE PROLINE-RICH PROTEIN (AFU_ORTHOLOGUE AFUA_2G01790)"/>
    <property type="match status" value="1"/>
</dbReference>
<dbReference type="SUPFAM" id="SSF49562">
    <property type="entry name" value="C2 domain (Calcium/lipid-binding domain, CaLB)"/>
    <property type="match status" value="1"/>
</dbReference>
<reference evidence="3" key="1">
    <citation type="submission" date="2022-07" db="EMBL/GenBank/DDBJ databases">
        <title>Phylogenomic reconstructions and comparative analyses of Kickxellomycotina fungi.</title>
        <authorList>
            <person name="Reynolds N.K."/>
            <person name="Stajich J.E."/>
            <person name="Barry K."/>
            <person name="Grigoriev I.V."/>
            <person name="Crous P."/>
            <person name="Smith M.E."/>
        </authorList>
    </citation>
    <scope>NUCLEOTIDE SEQUENCE</scope>
    <source>
        <strain evidence="3">NBRC 32514</strain>
    </source>
</reference>
<sequence>MASKKVEGKLDVQVVAGRELPRRSLFGRRDSAVDLKLGTVNKRTQIDKKGGASPQWNDRVSFTVSGLGKSQLQVTAVEIESTVSSKTIGTCVVDLAKVFVEEEVDGWYTLKYNDKPAGDVYLELTFTPKDGRKNIRKDPLADIDSPMFHTEPKLPRANDTVASAPSMLQEPKLPAESRPSPHLTPASLAAPIAMRPSMSDMRPYSSASMHNPELAIKYANKHGIKPLPPAPSPGMPMSMTESAVPMAAQNPMMGYDQTILPGQVPYMNQHQIPPQSFNQTPNMGMSPAQQQQQQFQPQPQLQHQEPALMNLFAPPIYVDDGSAMAQPQVAMAPTPAYNPAYNPAVYSAEQSMAQSFPGKSLPMPPGQQMMVMDPNAMAPQQVMMMSPPMSMSGPAQVLVPGGYVYSQGFAPDMMAAQPQYMVPPQSFSDPMYAQQIPSSLPPQQQRVEGVQMQQMQQPMVTYVSSGYQQGQQIIYDQHQQPYNMQYGGQVQQQQHQQQQQQHQQVVYVGQGGMMVEPTAPMMSFDNSQPQYVHSQPQYAPGNSYGNQAY</sequence>
<evidence type="ECO:0000256" key="1">
    <source>
        <dbReference type="SAM" id="MobiDB-lite"/>
    </source>
</evidence>
<dbReference type="PANTHER" id="PTHR47052:SF3">
    <property type="entry name" value="INGRESSION PROTEIN 1"/>
    <property type="match status" value="1"/>
</dbReference>
<accession>A0A9W8CSL2</accession>
<protein>
    <recommendedName>
        <fullName evidence="2">C2 domain-containing protein</fullName>
    </recommendedName>
</protein>
<dbReference type="Pfam" id="PF00168">
    <property type="entry name" value="C2"/>
    <property type="match status" value="1"/>
</dbReference>
<dbReference type="Proteomes" id="UP001149813">
    <property type="component" value="Unassembled WGS sequence"/>
</dbReference>
<dbReference type="AlphaFoldDB" id="A0A9W8CSL2"/>
<feature type="compositionally biased region" description="Polar residues" evidence="1">
    <location>
        <begin position="524"/>
        <end position="537"/>
    </location>
</feature>
<evidence type="ECO:0000259" key="2">
    <source>
        <dbReference type="PROSITE" id="PS50004"/>
    </source>
</evidence>
<feature type="region of interest" description="Disordered" evidence="1">
    <location>
        <begin position="522"/>
        <end position="549"/>
    </location>
</feature>
<dbReference type="InterPro" id="IPR035892">
    <property type="entry name" value="C2_domain_sf"/>
</dbReference>
<dbReference type="SMART" id="SM00239">
    <property type="entry name" value="C2"/>
    <property type="match status" value="1"/>
</dbReference>
<dbReference type="InterPro" id="IPR052981">
    <property type="entry name" value="Ingression_C2_domain"/>
</dbReference>
<name>A0A9W8CSL2_9FUNG</name>
<dbReference type="EMBL" id="JANBOJ010000096">
    <property type="protein sequence ID" value="KAJ1722756.1"/>
    <property type="molecule type" value="Genomic_DNA"/>
</dbReference>
<dbReference type="InterPro" id="IPR000008">
    <property type="entry name" value="C2_dom"/>
</dbReference>
<keyword evidence="4" id="KW-1185">Reference proteome</keyword>